<evidence type="ECO:0000256" key="4">
    <source>
        <dbReference type="ARBA" id="ARBA00022695"/>
    </source>
</evidence>
<evidence type="ECO:0000256" key="3">
    <source>
        <dbReference type="ARBA" id="ARBA00022679"/>
    </source>
</evidence>
<dbReference type="PANTHER" id="PTHR34388:SF1">
    <property type="entry name" value="DNA POLYMERASE III SUBUNIT DELTA"/>
    <property type="match status" value="1"/>
</dbReference>
<dbReference type="PANTHER" id="PTHR34388">
    <property type="entry name" value="DNA POLYMERASE III SUBUNIT DELTA"/>
    <property type="match status" value="1"/>
</dbReference>
<evidence type="ECO:0000256" key="5">
    <source>
        <dbReference type="ARBA" id="ARBA00022705"/>
    </source>
</evidence>
<keyword evidence="5" id="KW-0235">DNA replication</keyword>
<comment type="similarity">
    <text evidence="7">Belongs to the DNA polymerase HolA subunit family.</text>
</comment>
<dbReference type="Gene3D" id="1.10.8.60">
    <property type="match status" value="1"/>
</dbReference>
<dbReference type="EC" id="2.7.7.7" evidence="1 9"/>
<dbReference type="EMBL" id="JAFEUM010000002">
    <property type="protein sequence ID" value="MBM7036405.1"/>
    <property type="molecule type" value="Genomic_DNA"/>
</dbReference>
<dbReference type="Gene3D" id="3.40.50.300">
    <property type="entry name" value="P-loop containing nucleotide triphosphate hydrolases"/>
    <property type="match status" value="1"/>
</dbReference>
<dbReference type="SUPFAM" id="SSF48019">
    <property type="entry name" value="post-AAA+ oligomerization domain-like"/>
    <property type="match status" value="1"/>
</dbReference>
<dbReference type="InterPro" id="IPR005790">
    <property type="entry name" value="DNA_polIII_delta"/>
</dbReference>
<organism evidence="12 13">
    <name type="scientific">Vibrio ulleungensis</name>
    <dbReference type="NCBI Taxonomy" id="2807619"/>
    <lineage>
        <taxon>Bacteria</taxon>
        <taxon>Pseudomonadati</taxon>
        <taxon>Pseudomonadota</taxon>
        <taxon>Gammaproteobacteria</taxon>
        <taxon>Vibrionales</taxon>
        <taxon>Vibrionaceae</taxon>
        <taxon>Vibrio</taxon>
    </lineage>
</organism>
<evidence type="ECO:0000256" key="2">
    <source>
        <dbReference type="ARBA" id="ARBA00017703"/>
    </source>
</evidence>
<comment type="caution">
    <text evidence="12">The sequence shown here is derived from an EMBL/GenBank/DDBJ whole genome shotgun (WGS) entry which is preliminary data.</text>
</comment>
<feature type="domain" description="DNA polymerase III subunit delta C-terminal" evidence="11">
    <location>
        <begin position="214"/>
        <end position="331"/>
    </location>
</feature>
<dbReference type="RefSeq" id="WP_205157967.1">
    <property type="nucleotide sequence ID" value="NZ_JAFEUM010000002.1"/>
</dbReference>
<proteinExistence type="inferred from homology"/>
<dbReference type="SUPFAM" id="SSF52540">
    <property type="entry name" value="P-loop containing nucleoside triphosphate hydrolases"/>
    <property type="match status" value="1"/>
</dbReference>
<evidence type="ECO:0000256" key="6">
    <source>
        <dbReference type="ARBA" id="ARBA00022932"/>
    </source>
</evidence>
<keyword evidence="6" id="KW-0239">DNA-directed DNA polymerase</keyword>
<evidence type="ECO:0000256" key="9">
    <source>
        <dbReference type="NCBIfam" id="TIGR01128"/>
    </source>
</evidence>
<dbReference type="GO" id="GO:0003887">
    <property type="term" value="F:DNA-directed DNA polymerase activity"/>
    <property type="evidence" value="ECO:0007669"/>
    <property type="project" value="UniProtKB-EC"/>
</dbReference>
<dbReference type="NCBIfam" id="TIGR01128">
    <property type="entry name" value="holA"/>
    <property type="match status" value="1"/>
</dbReference>
<keyword evidence="3 12" id="KW-0808">Transferase</keyword>
<accession>A0ABS2HFT6</accession>
<evidence type="ECO:0000256" key="8">
    <source>
        <dbReference type="ARBA" id="ARBA00049244"/>
    </source>
</evidence>
<feature type="domain" description="DNA polymerase III delta N-terminal" evidence="10">
    <location>
        <begin position="20"/>
        <end position="138"/>
    </location>
</feature>
<dbReference type="InterPro" id="IPR027417">
    <property type="entry name" value="P-loop_NTPase"/>
</dbReference>
<evidence type="ECO:0000259" key="10">
    <source>
        <dbReference type="Pfam" id="PF06144"/>
    </source>
</evidence>
<dbReference type="Pfam" id="PF06144">
    <property type="entry name" value="DNA_pol3_delta"/>
    <property type="match status" value="1"/>
</dbReference>
<evidence type="ECO:0000256" key="7">
    <source>
        <dbReference type="ARBA" id="ARBA00034754"/>
    </source>
</evidence>
<dbReference type="Pfam" id="PF14840">
    <property type="entry name" value="DNA_pol3_delt_C"/>
    <property type="match status" value="1"/>
</dbReference>
<evidence type="ECO:0000313" key="12">
    <source>
        <dbReference type="EMBL" id="MBM7036405.1"/>
    </source>
</evidence>
<dbReference type="Gene3D" id="1.20.272.10">
    <property type="match status" value="1"/>
</dbReference>
<reference evidence="12 13" key="1">
    <citation type="submission" date="2021-02" db="EMBL/GenBank/DDBJ databases">
        <authorList>
            <person name="Park J.-S."/>
        </authorList>
    </citation>
    <scope>NUCLEOTIDE SEQUENCE [LARGE SCALE GENOMIC DNA]</scope>
    <source>
        <strain evidence="12 13">188UL20-2</strain>
    </source>
</reference>
<dbReference type="InterPro" id="IPR032780">
    <property type="entry name" value="DNA_pol3_delt_C"/>
</dbReference>
<evidence type="ECO:0000256" key="1">
    <source>
        <dbReference type="ARBA" id="ARBA00012417"/>
    </source>
</evidence>
<evidence type="ECO:0000259" key="11">
    <source>
        <dbReference type="Pfam" id="PF14840"/>
    </source>
</evidence>
<gene>
    <name evidence="12" type="primary">holA</name>
    <name evidence="12" type="ORF">JQC93_08295</name>
</gene>
<sequence length="344" mass="38596">MKIFADKLVTHLQRQTHPIYFVAGNEPLLVNESRETLRDMAVSHGFEAAAPFVLDNQADWNAINNACTAMSLFASKNLVELTIPDSGPGAANAKQLVSLVEQLTPDTLLLLTASKLNKQVESSKWYKALTKQGCCISCMTPDSSRLPQFVRQRCHALGLQADAEAVQLLAHWHEGNLLALSQSLQKLLLIYPDKQLTLNRVKESLSRHNHFTVFHWTDAMLAGKSNRALRVLSELKAEGVEPVIMLRTVQKELLLLASLSQQMLTTPVNTLFDQHRIWSSKRPQYQAALTRLSQTHLTKLIQLLAQLERSVKTDYEANHWLAMQHFTLATCVPSALGITPQRQH</sequence>
<protein>
    <recommendedName>
        <fullName evidence="2 9">DNA polymerase III subunit delta</fullName>
        <ecNumber evidence="1 9">2.7.7.7</ecNumber>
    </recommendedName>
</protein>
<keyword evidence="13" id="KW-1185">Reference proteome</keyword>
<dbReference type="InterPro" id="IPR010372">
    <property type="entry name" value="DNA_pol3_delta_N"/>
</dbReference>
<dbReference type="CDD" id="cd18138">
    <property type="entry name" value="HLD_clamp_pol_III_delta"/>
    <property type="match status" value="1"/>
</dbReference>
<keyword evidence="4 12" id="KW-0548">Nucleotidyltransferase</keyword>
<dbReference type="InterPro" id="IPR008921">
    <property type="entry name" value="DNA_pol3_clamp-load_cplx_C"/>
</dbReference>
<name>A0ABS2HFT6_9VIBR</name>
<dbReference type="Proteomes" id="UP000809621">
    <property type="component" value="Unassembled WGS sequence"/>
</dbReference>
<comment type="catalytic activity">
    <reaction evidence="8">
        <text>DNA(n) + a 2'-deoxyribonucleoside 5'-triphosphate = DNA(n+1) + diphosphate</text>
        <dbReference type="Rhea" id="RHEA:22508"/>
        <dbReference type="Rhea" id="RHEA-COMP:17339"/>
        <dbReference type="Rhea" id="RHEA-COMP:17340"/>
        <dbReference type="ChEBI" id="CHEBI:33019"/>
        <dbReference type="ChEBI" id="CHEBI:61560"/>
        <dbReference type="ChEBI" id="CHEBI:173112"/>
        <dbReference type="EC" id="2.7.7.7"/>
    </reaction>
</comment>
<evidence type="ECO:0000313" key="13">
    <source>
        <dbReference type="Proteomes" id="UP000809621"/>
    </source>
</evidence>